<dbReference type="SUPFAM" id="SSF53448">
    <property type="entry name" value="Nucleotide-diphospho-sugar transferases"/>
    <property type="match status" value="1"/>
</dbReference>
<dbReference type="EC" id="2.4.-.-" evidence="2"/>
<dbReference type="PANTHER" id="PTHR43685">
    <property type="entry name" value="GLYCOSYLTRANSFERASE"/>
    <property type="match status" value="1"/>
</dbReference>
<dbReference type="PANTHER" id="PTHR43685:SF2">
    <property type="entry name" value="GLYCOSYLTRANSFERASE 2-LIKE DOMAIN-CONTAINING PROTEIN"/>
    <property type="match status" value="1"/>
</dbReference>
<dbReference type="Proteomes" id="UP000739538">
    <property type="component" value="Unassembled WGS sequence"/>
</dbReference>
<reference evidence="2" key="2">
    <citation type="journal article" date="2021" name="Microbiome">
        <title>Successional dynamics and alternative stable states in a saline activated sludge microbial community over 9 years.</title>
        <authorList>
            <person name="Wang Y."/>
            <person name="Ye J."/>
            <person name="Ju F."/>
            <person name="Liu L."/>
            <person name="Boyd J.A."/>
            <person name="Deng Y."/>
            <person name="Parks D.H."/>
            <person name="Jiang X."/>
            <person name="Yin X."/>
            <person name="Woodcroft B.J."/>
            <person name="Tyson G.W."/>
            <person name="Hugenholtz P."/>
            <person name="Polz M.F."/>
            <person name="Zhang T."/>
        </authorList>
    </citation>
    <scope>NUCLEOTIDE SEQUENCE</scope>
    <source>
        <strain evidence="2">HKST-UBA02</strain>
    </source>
</reference>
<dbReference type="AlphaFoldDB" id="A0A956SBC2"/>
<reference evidence="2" key="1">
    <citation type="submission" date="2020-04" db="EMBL/GenBank/DDBJ databases">
        <authorList>
            <person name="Zhang T."/>
        </authorList>
    </citation>
    <scope>NUCLEOTIDE SEQUENCE</scope>
    <source>
        <strain evidence="2">HKST-UBA02</strain>
    </source>
</reference>
<dbReference type="InterPro" id="IPR001173">
    <property type="entry name" value="Glyco_trans_2-like"/>
</dbReference>
<protein>
    <submittedName>
        <fullName evidence="2">Glycosyltransferase</fullName>
        <ecNumber evidence="2">2.4.-.-</ecNumber>
    </submittedName>
</protein>
<dbReference type="Gene3D" id="3.90.550.10">
    <property type="entry name" value="Spore Coat Polysaccharide Biosynthesis Protein SpsA, Chain A"/>
    <property type="match status" value="1"/>
</dbReference>
<dbReference type="GO" id="GO:0016757">
    <property type="term" value="F:glycosyltransferase activity"/>
    <property type="evidence" value="ECO:0007669"/>
    <property type="project" value="UniProtKB-KW"/>
</dbReference>
<dbReference type="Pfam" id="PF00535">
    <property type="entry name" value="Glycos_transf_2"/>
    <property type="match status" value="1"/>
</dbReference>
<accession>A0A956SBC2</accession>
<dbReference type="CDD" id="cd00761">
    <property type="entry name" value="Glyco_tranf_GTA_type"/>
    <property type="match status" value="1"/>
</dbReference>
<gene>
    <name evidence="2" type="ORF">KDA27_00425</name>
</gene>
<proteinExistence type="predicted"/>
<comment type="caution">
    <text evidence="2">The sequence shown here is derived from an EMBL/GenBank/DDBJ whole genome shotgun (WGS) entry which is preliminary data.</text>
</comment>
<evidence type="ECO:0000313" key="3">
    <source>
        <dbReference type="Proteomes" id="UP000739538"/>
    </source>
</evidence>
<sequence>MPRVSVMVSCSGQPETLSVAVQSIMNQSFRDFELIIADDGSTDGTGVEMLKQLGPDPARAEQVWVDSLHEETGQRSIQMIKDEVLVHYLHQTLSRGLGAARNRALAASSGEYIVFVSPGDEWHKRKLEVAVDVMDTHRDLHALVGPKTAPTKKAPPRKRPVPSLVEFEETVTPPGLTLSGAILRRSCLGWEAPFDENLPSCEEFDFWLRIGSRYQIGRLPDLYQAAIPMKERTPWSLDRYRVYSLEKAFQSGHLTPFQRHRVAEVLAERCGKLSSGYKQRDNTERSNFYDRKKKRFLLEVEKLDVSDPLFSGRRPARRRLSSVTSA</sequence>
<keyword evidence="2" id="KW-0328">Glycosyltransferase</keyword>
<dbReference type="InterPro" id="IPR050834">
    <property type="entry name" value="Glycosyltransf_2"/>
</dbReference>
<evidence type="ECO:0000259" key="1">
    <source>
        <dbReference type="Pfam" id="PF00535"/>
    </source>
</evidence>
<dbReference type="EMBL" id="JAGQHS010000001">
    <property type="protein sequence ID" value="MCA9754235.1"/>
    <property type="molecule type" value="Genomic_DNA"/>
</dbReference>
<keyword evidence="2" id="KW-0808">Transferase</keyword>
<feature type="domain" description="Glycosyltransferase 2-like" evidence="1">
    <location>
        <begin position="5"/>
        <end position="153"/>
    </location>
</feature>
<evidence type="ECO:0000313" key="2">
    <source>
        <dbReference type="EMBL" id="MCA9754235.1"/>
    </source>
</evidence>
<dbReference type="InterPro" id="IPR029044">
    <property type="entry name" value="Nucleotide-diphossugar_trans"/>
</dbReference>
<name>A0A956SBC2_UNCEI</name>
<organism evidence="2 3">
    <name type="scientific">Eiseniibacteriota bacterium</name>
    <dbReference type="NCBI Taxonomy" id="2212470"/>
    <lineage>
        <taxon>Bacteria</taxon>
        <taxon>Candidatus Eiseniibacteriota</taxon>
    </lineage>
</organism>